<dbReference type="GeneID" id="108567937"/>
<comment type="similarity">
    <text evidence="2 9">Belongs to the sulfotransferase 2 family.</text>
</comment>
<dbReference type="EC" id="2.8.2.-" evidence="9"/>
<keyword evidence="3 9" id="KW-0808">Transferase</keyword>
<dbReference type="PANTHER" id="PTHR12137:SF63">
    <property type="entry name" value="CARBOHYDRATE SULFOTRANSFERASE"/>
    <property type="match status" value="1"/>
</dbReference>
<keyword evidence="10" id="KW-1185">Reference proteome</keyword>
<dbReference type="Proteomes" id="UP000695000">
    <property type="component" value="Unplaced"/>
</dbReference>
<keyword evidence="6 9" id="KW-0333">Golgi apparatus</keyword>
<accession>A0ABM1NBN8</accession>
<evidence type="ECO:0000256" key="4">
    <source>
        <dbReference type="ARBA" id="ARBA00022692"/>
    </source>
</evidence>
<dbReference type="RefSeq" id="XP_017784238.1">
    <property type="nucleotide sequence ID" value="XM_017928749.1"/>
</dbReference>
<feature type="transmembrane region" description="Helical" evidence="9">
    <location>
        <begin position="64"/>
        <end position="86"/>
    </location>
</feature>
<evidence type="ECO:0000256" key="7">
    <source>
        <dbReference type="ARBA" id="ARBA00023136"/>
    </source>
</evidence>
<dbReference type="PANTHER" id="PTHR12137">
    <property type="entry name" value="CARBOHYDRATE SULFOTRANSFERASE"/>
    <property type="match status" value="1"/>
</dbReference>
<gene>
    <name evidence="11" type="primary">LOC108567937</name>
</gene>
<keyword evidence="9" id="KW-0735">Signal-anchor</keyword>
<evidence type="ECO:0000256" key="6">
    <source>
        <dbReference type="ARBA" id="ARBA00023034"/>
    </source>
</evidence>
<evidence type="ECO:0000313" key="11">
    <source>
        <dbReference type="RefSeq" id="XP_017784238.1"/>
    </source>
</evidence>
<evidence type="ECO:0000256" key="1">
    <source>
        <dbReference type="ARBA" id="ARBA00004323"/>
    </source>
</evidence>
<dbReference type="InterPro" id="IPR018011">
    <property type="entry name" value="Carb_sulfotrans_8-10"/>
</dbReference>
<reference evidence="11" key="1">
    <citation type="submission" date="2025-08" db="UniProtKB">
        <authorList>
            <consortium name="RefSeq"/>
        </authorList>
    </citation>
    <scope>IDENTIFICATION</scope>
    <source>
        <tissue evidence="11">Whole Larva</tissue>
    </source>
</reference>
<organism evidence="10 11">
    <name type="scientific">Nicrophorus vespilloides</name>
    <name type="common">Boreal carrion beetle</name>
    <dbReference type="NCBI Taxonomy" id="110193"/>
    <lineage>
        <taxon>Eukaryota</taxon>
        <taxon>Metazoa</taxon>
        <taxon>Ecdysozoa</taxon>
        <taxon>Arthropoda</taxon>
        <taxon>Hexapoda</taxon>
        <taxon>Insecta</taxon>
        <taxon>Pterygota</taxon>
        <taxon>Neoptera</taxon>
        <taxon>Endopterygota</taxon>
        <taxon>Coleoptera</taxon>
        <taxon>Polyphaga</taxon>
        <taxon>Staphyliniformia</taxon>
        <taxon>Silphidae</taxon>
        <taxon>Nicrophorinae</taxon>
        <taxon>Nicrophorus</taxon>
    </lineage>
</organism>
<dbReference type="Pfam" id="PF03567">
    <property type="entry name" value="Sulfotransfer_2"/>
    <property type="match status" value="1"/>
</dbReference>
<keyword evidence="7 9" id="KW-0472">Membrane</keyword>
<keyword evidence="4 9" id="KW-0812">Transmembrane</keyword>
<protein>
    <recommendedName>
        <fullName evidence="9">Carbohydrate sulfotransferase</fullName>
        <ecNumber evidence="9">2.8.2.-</ecNumber>
    </recommendedName>
</protein>
<name>A0ABM1NBN8_NICVS</name>
<keyword evidence="8 9" id="KW-0325">Glycoprotein</keyword>
<evidence type="ECO:0000256" key="2">
    <source>
        <dbReference type="ARBA" id="ARBA00006339"/>
    </source>
</evidence>
<evidence type="ECO:0000256" key="5">
    <source>
        <dbReference type="ARBA" id="ARBA00022989"/>
    </source>
</evidence>
<comment type="subcellular location">
    <subcellularLocation>
        <location evidence="1 9">Golgi apparatus membrane</location>
        <topology evidence="1 9">Single-pass type II membrane protein</topology>
    </subcellularLocation>
</comment>
<keyword evidence="5 9" id="KW-1133">Transmembrane helix</keyword>
<sequence length="428" mass="50778">MQQNRANRGLRRGSLPHWVTALERPINGGDRRRNTRETNRFRELDRPSNAMRYRKKKKIAKWKAIQRCVIFFMAICVIPVVLFLVVTTDQYMRPLQPNRVAFVRPEGGRLDPARRSEKNMSLVEERLHQRKIFLKNTCAQLALNKVGNDTLHRPNPWEFLINKKHRLVWCNVFKAGSTSWMYNFNLLAGYSPQFLKKTKQVPLNLARQRYPRPSLVDLRKAFKNSLSFLIVRHPLDRLLSGYKDKIQYALPHTYHRKLGNEIIQKYRPKTGTDEKLRKQRYPSFPEFIEYVLDSAKEDQPMDMHWTPITEFCTPCQFDFTVIAHTETLQEDQEYIIHKAGLQDIIKPEWKNVGRQTVKQMENQYTQLTRAQILQLYHIYRYDFELFNYSLQGYLDVAQQDKDPADLLAAITMKDKVRPIRKRRTAVIN</sequence>
<dbReference type="InterPro" id="IPR005331">
    <property type="entry name" value="Sulfotransferase"/>
</dbReference>
<evidence type="ECO:0000256" key="8">
    <source>
        <dbReference type="ARBA" id="ARBA00023180"/>
    </source>
</evidence>
<evidence type="ECO:0000256" key="9">
    <source>
        <dbReference type="RuleBase" id="RU364020"/>
    </source>
</evidence>
<evidence type="ECO:0000256" key="3">
    <source>
        <dbReference type="ARBA" id="ARBA00022679"/>
    </source>
</evidence>
<proteinExistence type="inferred from homology"/>
<keyword evidence="9" id="KW-0119">Carbohydrate metabolism</keyword>
<evidence type="ECO:0000313" key="10">
    <source>
        <dbReference type="Proteomes" id="UP000695000"/>
    </source>
</evidence>